<keyword evidence="4" id="KW-1185">Reference proteome</keyword>
<evidence type="ECO:0000259" key="2">
    <source>
        <dbReference type="Pfam" id="PF14214"/>
    </source>
</evidence>
<evidence type="ECO:0000313" key="3">
    <source>
        <dbReference type="EMBL" id="GBN86310.1"/>
    </source>
</evidence>
<organism evidence="3 4">
    <name type="scientific">Araneus ventricosus</name>
    <name type="common">Orbweaver spider</name>
    <name type="synonym">Epeira ventricosa</name>
    <dbReference type="NCBI Taxonomy" id="182803"/>
    <lineage>
        <taxon>Eukaryota</taxon>
        <taxon>Metazoa</taxon>
        <taxon>Ecdysozoa</taxon>
        <taxon>Arthropoda</taxon>
        <taxon>Chelicerata</taxon>
        <taxon>Arachnida</taxon>
        <taxon>Araneae</taxon>
        <taxon>Araneomorphae</taxon>
        <taxon>Entelegynae</taxon>
        <taxon>Araneoidea</taxon>
        <taxon>Araneidae</taxon>
        <taxon>Araneus</taxon>
    </lineage>
</organism>
<dbReference type="AlphaFoldDB" id="A0A4Y2SGA6"/>
<protein>
    <recommendedName>
        <fullName evidence="2">Helitron helicase-like domain-containing protein</fullName>
    </recommendedName>
</protein>
<feature type="compositionally biased region" description="Low complexity" evidence="1">
    <location>
        <begin position="94"/>
        <end position="108"/>
    </location>
</feature>
<gene>
    <name evidence="3" type="ORF">AVEN_154611_1</name>
</gene>
<dbReference type="PANTHER" id="PTHR45786:SF74">
    <property type="entry name" value="ATP-DEPENDENT DNA HELICASE"/>
    <property type="match status" value="1"/>
</dbReference>
<accession>A0A4Y2SGA6</accession>
<comment type="caution">
    <text evidence="3">The sequence shown here is derived from an EMBL/GenBank/DDBJ whole genome shotgun (WGS) entry which is preliminary data.</text>
</comment>
<proteinExistence type="predicted"/>
<dbReference type="PANTHER" id="PTHR45786">
    <property type="entry name" value="DNA BINDING PROTEIN-LIKE"/>
    <property type="match status" value="1"/>
</dbReference>
<feature type="region of interest" description="Disordered" evidence="1">
    <location>
        <begin position="84"/>
        <end position="109"/>
    </location>
</feature>
<reference evidence="3 4" key="1">
    <citation type="journal article" date="2019" name="Sci. Rep.">
        <title>Orb-weaving spider Araneus ventricosus genome elucidates the spidroin gene catalogue.</title>
        <authorList>
            <person name="Kono N."/>
            <person name="Nakamura H."/>
            <person name="Ohtoshi R."/>
            <person name="Moran D.A.P."/>
            <person name="Shinohara A."/>
            <person name="Yoshida Y."/>
            <person name="Fujiwara M."/>
            <person name="Mori M."/>
            <person name="Tomita M."/>
            <person name="Arakawa K."/>
        </authorList>
    </citation>
    <scope>NUCLEOTIDE SEQUENCE [LARGE SCALE GENOMIC DNA]</scope>
</reference>
<sequence length="276" mass="31758">MYAKIESERLLYIKLNQQELRVEEYIHLRDVITNDGNVTDIGRIFIFPATYIGNPRHMRDYAQDAMTYVGSYGRPDLFIVFRNSDESNTEPDGESAASSSASEEPSVSGTIEKLVSCETPVNCSESESVLFDLNDPGTWPENVTDTQRYFIVSKLMNKLVNEPDLSNTYRDGIKLSKDWFHKVLPNGEKINRLWLMLGKSMISLYCLQCKLFAHTQSESKSSLVRREGFTNWKKVGERFSEHENSLNLKNCFCSWKNLEAPLGKRGIEEYIQMCRM</sequence>
<name>A0A4Y2SGA6_ARAVE</name>
<dbReference type="InterPro" id="IPR025476">
    <property type="entry name" value="Helitron_helicase-like"/>
</dbReference>
<dbReference type="EMBL" id="BGPR01021220">
    <property type="protein sequence ID" value="GBN86310.1"/>
    <property type="molecule type" value="Genomic_DNA"/>
</dbReference>
<feature type="domain" description="Helitron helicase-like" evidence="2">
    <location>
        <begin position="1"/>
        <end position="86"/>
    </location>
</feature>
<evidence type="ECO:0000313" key="4">
    <source>
        <dbReference type="Proteomes" id="UP000499080"/>
    </source>
</evidence>
<dbReference type="Proteomes" id="UP000499080">
    <property type="component" value="Unassembled WGS sequence"/>
</dbReference>
<dbReference type="OrthoDB" id="10063284at2759"/>
<evidence type="ECO:0000256" key="1">
    <source>
        <dbReference type="SAM" id="MobiDB-lite"/>
    </source>
</evidence>
<dbReference type="Pfam" id="PF14214">
    <property type="entry name" value="Helitron_like_N"/>
    <property type="match status" value="1"/>
</dbReference>